<dbReference type="PANTHER" id="PTHR33337:SF31">
    <property type="entry name" value="DUF636 DOMAIN PROTEIN (AFU_ORTHOLOGUE AFUA_2G12650)"/>
    <property type="match status" value="1"/>
</dbReference>
<comment type="similarity">
    <text evidence="1">Belongs to the Gfa family.</text>
</comment>
<dbReference type="Proteomes" id="UP001283341">
    <property type="component" value="Unassembled WGS sequence"/>
</dbReference>
<dbReference type="GO" id="GO:0046872">
    <property type="term" value="F:metal ion binding"/>
    <property type="evidence" value="ECO:0007669"/>
    <property type="project" value="UniProtKB-KW"/>
</dbReference>
<evidence type="ECO:0000256" key="4">
    <source>
        <dbReference type="ARBA" id="ARBA00023239"/>
    </source>
</evidence>
<evidence type="ECO:0000256" key="3">
    <source>
        <dbReference type="ARBA" id="ARBA00022833"/>
    </source>
</evidence>
<comment type="caution">
    <text evidence="7">The sequence shown here is derived from an EMBL/GenBank/DDBJ whole genome shotgun (WGS) entry which is preliminary data.</text>
</comment>
<dbReference type="EMBL" id="JAUEDM010000009">
    <property type="protein sequence ID" value="KAK3312264.1"/>
    <property type="molecule type" value="Genomic_DNA"/>
</dbReference>
<keyword evidence="8" id="KW-1185">Reference proteome</keyword>
<feature type="domain" description="CENP-V/GFA" evidence="6">
    <location>
        <begin position="208"/>
        <end position="344"/>
    </location>
</feature>
<dbReference type="AlphaFoldDB" id="A0AAE0HSV0"/>
<keyword evidence="3" id="KW-0862">Zinc</keyword>
<proteinExistence type="inferred from homology"/>
<protein>
    <submittedName>
        <fullName evidence="7">Mss4-like protein</fullName>
    </submittedName>
</protein>
<feature type="domain" description="CENP-V/GFA" evidence="6">
    <location>
        <begin position="16"/>
        <end position="132"/>
    </location>
</feature>
<accession>A0AAE0HSV0</accession>
<evidence type="ECO:0000313" key="8">
    <source>
        <dbReference type="Proteomes" id="UP001283341"/>
    </source>
</evidence>
<evidence type="ECO:0000256" key="2">
    <source>
        <dbReference type="ARBA" id="ARBA00022723"/>
    </source>
</evidence>
<dbReference type="Gene3D" id="3.90.1590.10">
    <property type="entry name" value="glutathione-dependent formaldehyde- activating enzyme (gfa)"/>
    <property type="match status" value="2"/>
</dbReference>
<dbReference type="InterPro" id="IPR011057">
    <property type="entry name" value="Mss4-like_sf"/>
</dbReference>
<dbReference type="GO" id="GO:0016846">
    <property type="term" value="F:carbon-sulfur lyase activity"/>
    <property type="evidence" value="ECO:0007669"/>
    <property type="project" value="InterPro"/>
</dbReference>
<feature type="region of interest" description="Disordered" evidence="5">
    <location>
        <begin position="107"/>
        <end position="130"/>
    </location>
</feature>
<evidence type="ECO:0000256" key="1">
    <source>
        <dbReference type="ARBA" id="ARBA00005495"/>
    </source>
</evidence>
<reference evidence="7" key="1">
    <citation type="journal article" date="2023" name="Mol. Phylogenet. Evol.">
        <title>Genome-scale phylogeny and comparative genomics of the fungal order Sordariales.</title>
        <authorList>
            <person name="Hensen N."/>
            <person name="Bonometti L."/>
            <person name="Westerberg I."/>
            <person name="Brannstrom I.O."/>
            <person name="Guillou S."/>
            <person name="Cros-Aarteil S."/>
            <person name="Calhoun S."/>
            <person name="Haridas S."/>
            <person name="Kuo A."/>
            <person name="Mondo S."/>
            <person name="Pangilinan J."/>
            <person name="Riley R."/>
            <person name="LaButti K."/>
            <person name="Andreopoulos B."/>
            <person name="Lipzen A."/>
            <person name="Chen C."/>
            <person name="Yan M."/>
            <person name="Daum C."/>
            <person name="Ng V."/>
            <person name="Clum A."/>
            <person name="Steindorff A."/>
            <person name="Ohm R.A."/>
            <person name="Martin F."/>
            <person name="Silar P."/>
            <person name="Natvig D.O."/>
            <person name="Lalanne C."/>
            <person name="Gautier V."/>
            <person name="Ament-Velasquez S.L."/>
            <person name="Kruys A."/>
            <person name="Hutchinson M.I."/>
            <person name="Powell A.J."/>
            <person name="Barry K."/>
            <person name="Miller A.N."/>
            <person name="Grigoriev I.V."/>
            <person name="Debuchy R."/>
            <person name="Gladieux P."/>
            <person name="Hiltunen Thoren M."/>
            <person name="Johannesson H."/>
        </authorList>
    </citation>
    <scope>NUCLEOTIDE SEQUENCE</scope>
    <source>
        <strain evidence="7">CBS 118394</strain>
    </source>
</reference>
<keyword evidence="4" id="KW-0456">Lyase</keyword>
<dbReference type="PROSITE" id="PS51891">
    <property type="entry name" value="CENP_V_GFA"/>
    <property type="match status" value="2"/>
</dbReference>
<gene>
    <name evidence="7" type="ORF">B0H66DRAFT_570343</name>
</gene>
<dbReference type="InterPro" id="IPR006913">
    <property type="entry name" value="CENP-V/GFA"/>
</dbReference>
<evidence type="ECO:0000259" key="6">
    <source>
        <dbReference type="PROSITE" id="PS51891"/>
    </source>
</evidence>
<dbReference type="Pfam" id="PF04828">
    <property type="entry name" value="GFA"/>
    <property type="match status" value="2"/>
</dbReference>
<organism evidence="7 8">
    <name type="scientific">Apodospora peruviana</name>
    <dbReference type="NCBI Taxonomy" id="516989"/>
    <lineage>
        <taxon>Eukaryota</taxon>
        <taxon>Fungi</taxon>
        <taxon>Dikarya</taxon>
        <taxon>Ascomycota</taxon>
        <taxon>Pezizomycotina</taxon>
        <taxon>Sordariomycetes</taxon>
        <taxon>Sordariomycetidae</taxon>
        <taxon>Sordariales</taxon>
        <taxon>Lasiosphaeriaceae</taxon>
        <taxon>Apodospora</taxon>
    </lineage>
</organism>
<dbReference type="SUPFAM" id="SSF51316">
    <property type="entry name" value="Mss4-like"/>
    <property type="match status" value="2"/>
</dbReference>
<sequence>MATDLPPEIPTANKTLTAKCYCASVHFTITVPSTSLPLPVHLCHCHICRYTHGTFSVFHAPLPKGTSPVFIAPSSLSSSTTSYVHGPLAASERLFCSTCGCHIGDRDLPSPPSPEPSSDNPPEYKEEEPSWRVATSIFDQHGEDIFQIRTHTFTRNLGSGGSLAKWLPKMGDRAIREWNPELDTSEKFPIPPPQAPATELDDDGKERLKAECHCGGVSFTIPRPNNIPGLDGLPAKYVSKKENNKWVACLDVCDDCRLVDGTHVIGWTFVPLAELQPHVGRDLKLGTLTTYRSSETATRAFCEKCGATVFFLADNRAPDEKNAVVDVAVGILRAPEGVAAEEWLTWRTGRVGWMDSGKKFDKVFAESLAKGFGEWGRERYGEDLVFEIP</sequence>
<evidence type="ECO:0000313" key="7">
    <source>
        <dbReference type="EMBL" id="KAK3312264.1"/>
    </source>
</evidence>
<name>A0AAE0HSV0_9PEZI</name>
<dbReference type="PANTHER" id="PTHR33337">
    <property type="entry name" value="GFA DOMAIN-CONTAINING PROTEIN"/>
    <property type="match status" value="1"/>
</dbReference>
<keyword evidence="2" id="KW-0479">Metal-binding</keyword>
<evidence type="ECO:0000256" key="5">
    <source>
        <dbReference type="SAM" id="MobiDB-lite"/>
    </source>
</evidence>
<reference evidence="7" key="2">
    <citation type="submission" date="2023-06" db="EMBL/GenBank/DDBJ databases">
        <authorList>
            <consortium name="Lawrence Berkeley National Laboratory"/>
            <person name="Haridas S."/>
            <person name="Hensen N."/>
            <person name="Bonometti L."/>
            <person name="Westerberg I."/>
            <person name="Brannstrom I.O."/>
            <person name="Guillou S."/>
            <person name="Cros-Aarteil S."/>
            <person name="Calhoun S."/>
            <person name="Kuo A."/>
            <person name="Mondo S."/>
            <person name="Pangilinan J."/>
            <person name="Riley R."/>
            <person name="Labutti K."/>
            <person name="Andreopoulos B."/>
            <person name="Lipzen A."/>
            <person name="Chen C."/>
            <person name="Yanf M."/>
            <person name="Daum C."/>
            <person name="Ng V."/>
            <person name="Clum A."/>
            <person name="Steindorff A."/>
            <person name="Ohm R."/>
            <person name="Martin F."/>
            <person name="Silar P."/>
            <person name="Natvig D."/>
            <person name="Lalanne C."/>
            <person name="Gautier V."/>
            <person name="Ament-Velasquez S.L."/>
            <person name="Kruys A."/>
            <person name="Hutchinson M.I."/>
            <person name="Powell A.J."/>
            <person name="Barry K."/>
            <person name="Miller A.N."/>
            <person name="Grigoriev I.V."/>
            <person name="Debuchy R."/>
            <person name="Gladieux P."/>
            <person name="Thoren M.H."/>
            <person name="Johannesson H."/>
        </authorList>
    </citation>
    <scope>NUCLEOTIDE SEQUENCE</scope>
    <source>
        <strain evidence="7">CBS 118394</strain>
    </source>
</reference>